<evidence type="ECO:0000256" key="2">
    <source>
        <dbReference type="ARBA" id="ARBA00007613"/>
    </source>
</evidence>
<dbReference type="Proteomes" id="UP000507962">
    <property type="component" value="Unassembled WGS sequence"/>
</dbReference>
<comment type="similarity">
    <text evidence="2">Belongs to the outer membrane factor (OMF) (TC 1.B.17) family.</text>
</comment>
<dbReference type="InterPro" id="IPR051906">
    <property type="entry name" value="TolC-like"/>
</dbReference>
<keyword evidence="4" id="KW-1134">Transmembrane beta strand</keyword>
<evidence type="ECO:0000313" key="10">
    <source>
        <dbReference type="Proteomes" id="UP000507962"/>
    </source>
</evidence>
<dbReference type="InterPro" id="IPR003423">
    <property type="entry name" value="OMP_efflux"/>
</dbReference>
<dbReference type="GO" id="GO:0009279">
    <property type="term" value="C:cell outer membrane"/>
    <property type="evidence" value="ECO:0007669"/>
    <property type="project" value="UniProtKB-SubCell"/>
</dbReference>
<evidence type="ECO:0000256" key="8">
    <source>
        <dbReference type="SAM" id="SignalP"/>
    </source>
</evidence>
<evidence type="ECO:0000256" key="3">
    <source>
        <dbReference type="ARBA" id="ARBA00022448"/>
    </source>
</evidence>
<dbReference type="PANTHER" id="PTHR30026">
    <property type="entry name" value="OUTER MEMBRANE PROTEIN TOLC"/>
    <property type="match status" value="1"/>
</dbReference>
<dbReference type="SUPFAM" id="SSF56954">
    <property type="entry name" value="Outer membrane efflux proteins (OEP)"/>
    <property type="match status" value="1"/>
</dbReference>
<gene>
    <name evidence="9" type="ORF">MSL71_35320</name>
</gene>
<keyword evidence="10" id="KW-1185">Reference proteome</keyword>
<name>A0A4U8YPZ1_9BACT</name>
<proteinExistence type="inferred from homology"/>
<reference evidence="9 10" key="1">
    <citation type="submission" date="2019-03" db="EMBL/GenBank/DDBJ databases">
        <authorList>
            <person name="Nijsse B."/>
        </authorList>
    </citation>
    <scope>NUCLEOTIDE SEQUENCE [LARGE SCALE GENOMIC DNA]</scope>
    <source>
        <strain evidence="9">Desulfoluna butyratoxydans MSL71</strain>
    </source>
</reference>
<keyword evidence="6" id="KW-0472">Membrane</keyword>
<keyword evidence="8" id="KW-0732">Signal</keyword>
<keyword evidence="5" id="KW-0812">Transmembrane</keyword>
<evidence type="ECO:0000256" key="1">
    <source>
        <dbReference type="ARBA" id="ARBA00004442"/>
    </source>
</evidence>
<sequence>MGRFRRRWKWLPWLLAAAWCWSAAAAAGELTLDEALSRMEAGNDTLAAAREEKAAKTYEKEAAFGLHLPSVKASMRWTRIDEPIEIDLSGIHDAMSFLHGPNPATGSPGDSRLAYVPAFTMPVQDDTFVKGRITASLPLYAGGRIQAANQAASSRVQEADAQLREAGSRLMRDMVTRYYGLRFAKKVVDARAAYLKGMEQHVSEARQLEAQGMISRSERLHAEVSRAEAERLLKRSVRDRDIAETALANLLAEEQGGRGAIHPVSPLFLTRDIEPMEYFVSAALRLNPMLQQIDEKGVQARAGVKAEKGALLPKVYLFARQELVTDDLTMLEPEWAAGVGMEMSLFEGLSSVNRLRSAQVQTSRVAHISAQAKRDIATLTEKLYHEVVAQVEQYDALKTSRALASEAVRVRTRAFEEGYATSLDVVDARLTLSGVVVRQLLAVYEYDVALARLLETAGLTQAFHTYRNDKELEVTF</sequence>
<feature type="chain" id="PRO_5020415316" evidence="8">
    <location>
        <begin position="28"/>
        <end position="476"/>
    </location>
</feature>
<feature type="signal peptide" evidence="8">
    <location>
        <begin position="1"/>
        <end position="27"/>
    </location>
</feature>
<dbReference type="GO" id="GO:1990281">
    <property type="term" value="C:efflux pump complex"/>
    <property type="evidence" value="ECO:0007669"/>
    <property type="project" value="TreeGrafter"/>
</dbReference>
<evidence type="ECO:0000256" key="7">
    <source>
        <dbReference type="ARBA" id="ARBA00023237"/>
    </source>
</evidence>
<dbReference type="Gene3D" id="1.20.1600.10">
    <property type="entry name" value="Outer membrane efflux proteins (OEP)"/>
    <property type="match status" value="1"/>
</dbReference>
<comment type="subcellular location">
    <subcellularLocation>
        <location evidence="1">Cell outer membrane</location>
    </subcellularLocation>
</comment>
<accession>A0A4U8YPZ1</accession>
<dbReference type="Pfam" id="PF02321">
    <property type="entry name" value="OEP"/>
    <property type="match status" value="2"/>
</dbReference>
<dbReference type="GO" id="GO:0015288">
    <property type="term" value="F:porin activity"/>
    <property type="evidence" value="ECO:0007669"/>
    <property type="project" value="TreeGrafter"/>
</dbReference>
<dbReference type="EMBL" id="CAADHO010000006">
    <property type="protein sequence ID" value="VFQ45870.1"/>
    <property type="molecule type" value="Genomic_DNA"/>
</dbReference>
<evidence type="ECO:0000256" key="5">
    <source>
        <dbReference type="ARBA" id="ARBA00022692"/>
    </source>
</evidence>
<organism evidence="9 10">
    <name type="scientific">Desulfoluna butyratoxydans</name>
    <dbReference type="NCBI Taxonomy" id="231438"/>
    <lineage>
        <taxon>Bacteria</taxon>
        <taxon>Pseudomonadati</taxon>
        <taxon>Thermodesulfobacteriota</taxon>
        <taxon>Desulfobacteria</taxon>
        <taxon>Desulfobacterales</taxon>
        <taxon>Desulfolunaceae</taxon>
        <taxon>Desulfoluna</taxon>
    </lineage>
</organism>
<dbReference type="GO" id="GO:0015562">
    <property type="term" value="F:efflux transmembrane transporter activity"/>
    <property type="evidence" value="ECO:0007669"/>
    <property type="project" value="InterPro"/>
</dbReference>
<dbReference type="AlphaFoldDB" id="A0A4U8YPZ1"/>
<keyword evidence="3" id="KW-0813">Transport</keyword>
<evidence type="ECO:0000256" key="6">
    <source>
        <dbReference type="ARBA" id="ARBA00023136"/>
    </source>
</evidence>
<dbReference type="RefSeq" id="WP_180142908.1">
    <property type="nucleotide sequence ID" value="NZ_CAADHO010000006.1"/>
</dbReference>
<dbReference type="PANTHER" id="PTHR30026:SF5">
    <property type="entry name" value="ABC-TYPE EFFLUX SYSTEM SECRETIN COMPONENT"/>
    <property type="match status" value="1"/>
</dbReference>
<protein>
    <submittedName>
        <fullName evidence="9">Outer membrane efflux protein</fullName>
    </submittedName>
</protein>
<evidence type="ECO:0000313" key="9">
    <source>
        <dbReference type="EMBL" id="VFQ45870.1"/>
    </source>
</evidence>
<evidence type="ECO:0000256" key="4">
    <source>
        <dbReference type="ARBA" id="ARBA00022452"/>
    </source>
</evidence>
<keyword evidence="7" id="KW-0998">Cell outer membrane</keyword>